<comment type="caution">
    <text evidence="1">The sequence shown here is derived from an EMBL/GenBank/DDBJ whole genome shotgun (WGS) entry which is preliminary data.</text>
</comment>
<proteinExistence type="predicted"/>
<keyword evidence="2" id="KW-1185">Reference proteome</keyword>
<organism evidence="1 2">
    <name type="scientific">Nakamurella aerolata</name>
    <dbReference type="NCBI Taxonomy" id="1656892"/>
    <lineage>
        <taxon>Bacteria</taxon>
        <taxon>Bacillati</taxon>
        <taxon>Actinomycetota</taxon>
        <taxon>Actinomycetes</taxon>
        <taxon>Nakamurellales</taxon>
        <taxon>Nakamurellaceae</taxon>
        <taxon>Nakamurella</taxon>
    </lineage>
</organism>
<gene>
    <name evidence="1" type="ORF">HKD39_14605</name>
</gene>
<protein>
    <submittedName>
        <fullName evidence="1">Uncharacterized protein</fullName>
    </submittedName>
</protein>
<dbReference type="EMBL" id="JABEND010000009">
    <property type="protein sequence ID" value="NNG36919.1"/>
    <property type="molecule type" value="Genomic_DNA"/>
</dbReference>
<reference evidence="1 2" key="1">
    <citation type="submission" date="2020-05" db="EMBL/GenBank/DDBJ databases">
        <title>Nakamurella sp. DB0629 isolated from air conditioner.</title>
        <authorList>
            <person name="Kim D.H."/>
            <person name="Kim D.-U."/>
        </authorList>
    </citation>
    <scope>NUCLEOTIDE SEQUENCE [LARGE SCALE GENOMIC DNA]</scope>
    <source>
        <strain evidence="1 2">DB0629</strain>
    </source>
</reference>
<dbReference type="Gene3D" id="3.30.720.160">
    <property type="entry name" value="Bifunctional DNA primase/polymerase, N-terminal"/>
    <property type="match status" value="1"/>
</dbReference>
<dbReference type="SUPFAM" id="SSF56747">
    <property type="entry name" value="Prim-pol domain"/>
    <property type="match status" value="1"/>
</dbReference>
<evidence type="ECO:0000313" key="1">
    <source>
        <dbReference type="EMBL" id="NNG36919.1"/>
    </source>
</evidence>
<dbReference type="RefSeq" id="WP_171200626.1">
    <property type="nucleotide sequence ID" value="NZ_JABEND010000009.1"/>
</dbReference>
<evidence type="ECO:0000313" key="2">
    <source>
        <dbReference type="Proteomes" id="UP000562984"/>
    </source>
</evidence>
<accession>A0A849A8N1</accession>
<dbReference type="AlphaFoldDB" id="A0A849A8N1"/>
<dbReference type="Proteomes" id="UP000562984">
    <property type="component" value="Unassembled WGS sequence"/>
</dbReference>
<sequence>MRDDPNPTLDAARAWAAAGASIVPVATDGSKRPAGQWKHWQTQRADTAQIDAWLTGGWLHGWLCNEPLPREGVVVMQAERGGHTHNLHGEDCLYDPIETGLHIGTLTVPEGREALLTHQEHGALLIGAGTYRVGGQREYAGEWRRVAD</sequence>
<name>A0A849A8N1_9ACTN</name>